<dbReference type="GO" id="GO:0005794">
    <property type="term" value="C:Golgi apparatus"/>
    <property type="evidence" value="ECO:0007669"/>
    <property type="project" value="TreeGrafter"/>
</dbReference>
<feature type="compositionally biased region" description="Low complexity" evidence="7">
    <location>
        <begin position="91"/>
        <end position="102"/>
    </location>
</feature>
<comment type="similarity">
    <text evidence="2">Belongs to the PC-esterase family. TBL subfamily.</text>
</comment>
<proteinExistence type="inferred from homology"/>
<comment type="caution">
    <text evidence="11">The sequence shown here is derived from an EMBL/GenBank/DDBJ whole genome shotgun (WGS) entry which is preliminary data.</text>
</comment>
<dbReference type="Proteomes" id="UP000289340">
    <property type="component" value="Chromosome 20"/>
</dbReference>
<evidence type="ECO:0000313" key="12">
    <source>
        <dbReference type="Proteomes" id="UP000289340"/>
    </source>
</evidence>
<evidence type="ECO:0000256" key="4">
    <source>
        <dbReference type="ARBA" id="ARBA00022968"/>
    </source>
</evidence>
<evidence type="ECO:0000313" key="11">
    <source>
        <dbReference type="EMBL" id="RZB45578.1"/>
    </source>
</evidence>
<sequence>MVDSPVLSPSPSVLRNRLLTRTDSMRFFSSRGVMSFAYGFTLASILFMLFFVLNPSSYQQLSPRLRNAFQSSRGSHFSNVFAHIFPNSPSSSHDSFHHPSSNSREEFSDHRLGSASSPSQISRKEGSGLIPKDSQSEEHRIQAPQQEPSLTAWSPSPTASPNEQQDWMDMWKNCDMYEGSWVRDDSYPLYNAGSCPYIDEPFNCFRNGKRENMYEKYRWQPKNCNVPRFKANEMLEMLRGKRLVFVGDSLNRNMWESLVCVLRNSVKDKSRLFEASGREEFRTEGSYSFIFQDYNCSVEFFRSVFLVQEWEIPDQKGSTKETLRLDLLERSCDKYKDADVLIFNTGHWWTHEKRIEGKGYYQEGDHIYGQMNVEEAFHKALLTWAQWIDSNVDPKKTTVFFRGYSPSHFRGGEWNSGGKCDNETEPMESESDLETPEMMMTIDSVIKKMKTPVFYLNITKMTYFRRDAHPSLFRNENMTEETKRYMLSHQDCSHWCLPGVPDLWNELVYAHLLYNLNRNKNNPPK</sequence>
<dbReference type="InterPro" id="IPR026057">
    <property type="entry name" value="TBL_C"/>
</dbReference>
<dbReference type="PANTHER" id="PTHR32285:SF242">
    <property type="entry name" value="PMR5_CAS1P GDSL_SGNH-LIKE ACYL-ESTERASE FAMILY PROTEIN"/>
    <property type="match status" value="1"/>
</dbReference>
<dbReference type="AlphaFoldDB" id="A0A445F9T6"/>
<evidence type="ECO:0000259" key="9">
    <source>
        <dbReference type="Pfam" id="PF13839"/>
    </source>
</evidence>
<evidence type="ECO:0000256" key="2">
    <source>
        <dbReference type="ARBA" id="ARBA00007727"/>
    </source>
</evidence>
<evidence type="ECO:0000256" key="3">
    <source>
        <dbReference type="ARBA" id="ARBA00022692"/>
    </source>
</evidence>
<feature type="compositionally biased region" description="Polar residues" evidence="7">
    <location>
        <begin position="143"/>
        <end position="164"/>
    </location>
</feature>
<dbReference type="PANTHER" id="PTHR32285">
    <property type="entry name" value="PROTEIN TRICHOME BIREFRINGENCE-LIKE 9-RELATED"/>
    <property type="match status" value="1"/>
</dbReference>
<reference evidence="11 12" key="1">
    <citation type="submission" date="2018-09" db="EMBL/GenBank/DDBJ databases">
        <title>A high-quality reference genome of wild soybean provides a powerful tool to mine soybean genomes.</title>
        <authorList>
            <person name="Xie M."/>
            <person name="Chung C.Y.L."/>
            <person name="Li M.-W."/>
            <person name="Wong F.-L."/>
            <person name="Chan T.-F."/>
            <person name="Lam H.-M."/>
        </authorList>
    </citation>
    <scope>NUCLEOTIDE SEQUENCE [LARGE SCALE GENOMIC DNA]</scope>
    <source>
        <strain evidence="12">cv. W05</strain>
        <tissue evidence="11">Hypocotyl of etiolated seedlings</tissue>
    </source>
</reference>
<comment type="subcellular location">
    <subcellularLocation>
        <location evidence="1">Membrane</location>
        <topology evidence="1">Single-pass membrane protein</topology>
    </subcellularLocation>
</comment>
<dbReference type="InterPro" id="IPR029962">
    <property type="entry name" value="TBL"/>
</dbReference>
<organism evidence="11 12">
    <name type="scientific">Glycine soja</name>
    <name type="common">Wild soybean</name>
    <dbReference type="NCBI Taxonomy" id="3848"/>
    <lineage>
        <taxon>Eukaryota</taxon>
        <taxon>Viridiplantae</taxon>
        <taxon>Streptophyta</taxon>
        <taxon>Embryophyta</taxon>
        <taxon>Tracheophyta</taxon>
        <taxon>Spermatophyta</taxon>
        <taxon>Magnoliopsida</taxon>
        <taxon>eudicotyledons</taxon>
        <taxon>Gunneridae</taxon>
        <taxon>Pentapetalae</taxon>
        <taxon>rosids</taxon>
        <taxon>fabids</taxon>
        <taxon>Fabales</taxon>
        <taxon>Fabaceae</taxon>
        <taxon>Papilionoideae</taxon>
        <taxon>50 kb inversion clade</taxon>
        <taxon>NPAAA clade</taxon>
        <taxon>indigoferoid/millettioid clade</taxon>
        <taxon>Phaseoleae</taxon>
        <taxon>Glycine</taxon>
        <taxon>Glycine subgen. Soja</taxon>
    </lineage>
</organism>
<accession>A0A445F9T6</accession>
<evidence type="ECO:0000256" key="6">
    <source>
        <dbReference type="ARBA" id="ARBA00023136"/>
    </source>
</evidence>
<keyword evidence="5 8" id="KW-1133">Transmembrane helix</keyword>
<feature type="domain" description="Trichome birefringence-like C-terminal" evidence="9">
    <location>
        <begin position="226"/>
        <end position="510"/>
    </location>
</feature>
<keyword evidence="12" id="KW-1185">Reference proteome</keyword>
<evidence type="ECO:0000256" key="7">
    <source>
        <dbReference type="SAM" id="MobiDB-lite"/>
    </source>
</evidence>
<protein>
    <submittedName>
        <fullName evidence="11">Protein trichome birefringence-like 1 isoform A</fullName>
    </submittedName>
</protein>
<keyword evidence="6 8" id="KW-0472">Membrane</keyword>
<dbReference type="GO" id="GO:0016413">
    <property type="term" value="F:O-acetyltransferase activity"/>
    <property type="evidence" value="ECO:0007669"/>
    <property type="project" value="InterPro"/>
</dbReference>
<feature type="transmembrane region" description="Helical" evidence="8">
    <location>
        <begin position="33"/>
        <end position="53"/>
    </location>
</feature>
<dbReference type="InterPro" id="IPR025846">
    <property type="entry name" value="TBL_N"/>
</dbReference>
<dbReference type="EMBL" id="QZWG01000020">
    <property type="protein sequence ID" value="RZB45578.1"/>
    <property type="molecule type" value="Genomic_DNA"/>
</dbReference>
<feature type="domain" description="Trichome birefringence-like N-terminal" evidence="10">
    <location>
        <begin position="172"/>
        <end position="225"/>
    </location>
</feature>
<keyword evidence="3 8" id="KW-0812">Transmembrane</keyword>
<evidence type="ECO:0000256" key="5">
    <source>
        <dbReference type="ARBA" id="ARBA00022989"/>
    </source>
</evidence>
<feature type="region of interest" description="Disordered" evidence="7">
    <location>
        <begin position="91"/>
        <end position="164"/>
    </location>
</feature>
<gene>
    <name evidence="11" type="ORF">D0Y65_055065</name>
</gene>
<keyword evidence="4" id="KW-0735">Signal-anchor</keyword>
<dbReference type="Pfam" id="PF14416">
    <property type="entry name" value="PMR5N"/>
    <property type="match status" value="1"/>
</dbReference>
<dbReference type="Gramene" id="XM_028365001.1">
    <property type="protein sequence ID" value="XP_028220802.1"/>
    <property type="gene ID" value="LOC114402432"/>
</dbReference>
<dbReference type="SMR" id="A0A445F9T6"/>
<feature type="compositionally biased region" description="Basic and acidic residues" evidence="7">
    <location>
        <begin position="103"/>
        <end position="112"/>
    </location>
</feature>
<evidence type="ECO:0000259" key="10">
    <source>
        <dbReference type="Pfam" id="PF14416"/>
    </source>
</evidence>
<dbReference type="Pfam" id="PF13839">
    <property type="entry name" value="PC-Esterase"/>
    <property type="match status" value="1"/>
</dbReference>
<name>A0A445F9T6_GLYSO</name>
<evidence type="ECO:0000256" key="8">
    <source>
        <dbReference type="SAM" id="Phobius"/>
    </source>
</evidence>
<evidence type="ECO:0000256" key="1">
    <source>
        <dbReference type="ARBA" id="ARBA00004167"/>
    </source>
</evidence>
<dbReference type="GO" id="GO:0016020">
    <property type="term" value="C:membrane"/>
    <property type="evidence" value="ECO:0007669"/>
    <property type="project" value="UniProtKB-SubCell"/>
</dbReference>